<evidence type="ECO:0000313" key="2">
    <source>
        <dbReference type="EMBL" id="WOJ97115.1"/>
    </source>
</evidence>
<evidence type="ECO:0000259" key="1">
    <source>
        <dbReference type="Pfam" id="PF13349"/>
    </source>
</evidence>
<keyword evidence="3" id="KW-1185">Reference proteome</keyword>
<dbReference type="InterPro" id="IPR025164">
    <property type="entry name" value="Toastrack_DUF4097"/>
</dbReference>
<gene>
    <name evidence="2" type="ORF">R0137_00740</name>
</gene>
<dbReference type="EMBL" id="CP136865">
    <property type="protein sequence ID" value="WOJ97115.1"/>
    <property type="molecule type" value="Genomic_DNA"/>
</dbReference>
<accession>A0ABZ0IDD0</accession>
<organism evidence="2 3">
    <name type="scientific">Congregibacter brevis</name>
    <dbReference type="NCBI Taxonomy" id="3081201"/>
    <lineage>
        <taxon>Bacteria</taxon>
        <taxon>Pseudomonadati</taxon>
        <taxon>Pseudomonadota</taxon>
        <taxon>Gammaproteobacteria</taxon>
        <taxon>Cellvibrionales</taxon>
        <taxon>Halieaceae</taxon>
        <taxon>Congregibacter</taxon>
    </lineage>
</organism>
<feature type="domain" description="DUF4097" evidence="1">
    <location>
        <begin position="120"/>
        <end position="212"/>
    </location>
</feature>
<reference evidence="2 3" key="1">
    <citation type="submission" date="2023-10" db="EMBL/GenBank/DDBJ databases">
        <title>Two novel species belonging to the OM43/NOR5 clade.</title>
        <authorList>
            <person name="Park M."/>
        </authorList>
    </citation>
    <scope>NUCLEOTIDE SEQUENCE [LARGE SCALE GENOMIC DNA]</scope>
    <source>
        <strain evidence="2 3">IMCC45268</strain>
    </source>
</reference>
<evidence type="ECO:0000313" key="3">
    <source>
        <dbReference type="Proteomes" id="UP001626549"/>
    </source>
</evidence>
<dbReference type="RefSeq" id="WP_407327801.1">
    <property type="nucleotide sequence ID" value="NZ_CP136865.1"/>
</dbReference>
<dbReference type="Pfam" id="PF13349">
    <property type="entry name" value="DUF4097"/>
    <property type="match status" value="1"/>
</dbReference>
<name>A0ABZ0IDD0_9GAMM</name>
<sequence length="218" mass="23164">MRRLLLTPIILLPLTACVSSGVRDVEITPAASLDTKVGRELVLLLPAGDFTIEPSMDDELHATARFFCNSQSDTCREKAAEAGIVHALQGTTSTLSFKPSSAYTTRHADLRFLIQVPAVEQLDIEMDAGDLKIDAASGCLNVKAGAGDVSISAPASSVARVKLDANIGDASLRIPDGEVFDERKLLVGSEVLWEEGTGSCQLRGKLQAGDLNVRLTSD</sequence>
<protein>
    <submittedName>
        <fullName evidence="2">DUF4097 family beta strand repeat-containing protein</fullName>
    </submittedName>
</protein>
<dbReference type="Proteomes" id="UP001626549">
    <property type="component" value="Chromosome"/>
</dbReference>
<proteinExistence type="predicted"/>